<keyword evidence="2" id="KW-0449">Lipoprotein</keyword>
<comment type="similarity">
    <text evidence="1 2">Belongs to the outer membrane factor (OMF) (TC 1.B.17) family.</text>
</comment>
<name>A0A4Q7YUU9_9BACT</name>
<keyword evidence="2" id="KW-0812">Transmembrane</keyword>
<dbReference type="GO" id="GO:0005886">
    <property type="term" value="C:plasma membrane"/>
    <property type="evidence" value="ECO:0007669"/>
    <property type="project" value="UniProtKB-SubCell"/>
</dbReference>
<dbReference type="GO" id="GO:0015562">
    <property type="term" value="F:efflux transmembrane transporter activity"/>
    <property type="evidence" value="ECO:0007669"/>
    <property type="project" value="InterPro"/>
</dbReference>
<comment type="subcellular location">
    <subcellularLocation>
        <location evidence="2">Cell membrane</location>
        <topology evidence="2">Lipid-anchor</topology>
    </subcellularLocation>
</comment>
<dbReference type="EMBL" id="SHKW01000001">
    <property type="protein sequence ID" value="RZU40765.1"/>
    <property type="molecule type" value="Genomic_DNA"/>
</dbReference>
<dbReference type="InterPro" id="IPR010131">
    <property type="entry name" value="MdtP/NodT-like"/>
</dbReference>
<proteinExistence type="inferred from homology"/>
<evidence type="ECO:0000313" key="4">
    <source>
        <dbReference type="Proteomes" id="UP000292958"/>
    </source>
</evidence>
<gene>
    <name evidence="3" type="ORF">BDD14_2242</name>
</gene>
<dbReference type="Proteomes" id="UP000292958">
    <property type="component" value="Unassembled WGS sequence"/>
</dbReference>
<dbReference type="OrthoDB" id="9783163at2"/>
<accession>A0A4Q7YUU9</accession>
<dbReference type="NCBIfam" id="TIGR01845">
    <property type="entry name" value="outer_NodT"/>
    <property type="match status" value="1"/>
</dbReference>
<evidence type="ECO:0000256" key="2">
    <source>
        <dbReference type="RuleBase" id="RU362097"/>
    </source>
</evidence>
<reference evidence="3 4" key="1">
    <citation type="submission" date="2019-02" db="EMBL/GenBank/DDBJ databases">
        <title>Genomic Encyclopedia of Archaeal and Bacterial Type Strains, Phase II (KMG-II): from individual species to whole genera.</title>
        <authorList>
            <person name="Goeker M."/>
        </authorList>
    </citation>
    <scope>NUCLEOTIDE SEQUENCE [LARGE SCALE GENOMIC DNA]</scope>
    <source>
        <strain evidence="3 4">DSM 18101</strain>
    </source>
</reference>
<keyword evidence="2" id="KW-0472">Membrane</keyword>
<evidence type="ECO:0000313" key="3">
    <source>
        <dbReference type="EMBL" id="RZU40765.1"/>
    </source>
</evidence>
<organism evidence="3 4">
    <name type="scientific">Edaphobacter modestus</name>
    <dbReference type="NCBI Taxonomy" id="388466"/>
    <lineage>
        <taxon>Bacteria</taxon>
        <taxon>Pseudomonadati</taxon>
        <taxon>Acidobacteriota</taxon>
        <taxon>Terriglobia</taxon>
        <taxon>Terriglobales</taxon>
        <taxon>Acidobacteriaceae</taxon>
        <taxon>Edaphobacter</taxon>
    </lineage>
</organism>
<dbReference type="Gene3D" id="1.20.1600.10">
    <property type="entry name" value="Outer membrane efflux proteins (OEP)"/>
    <property type="match status" value="1"/>
</dbReference>
<dbReference type="Gene3D" id="2.20.200.10">
    <property type="entry name" value="Outer membrane efflux proteins (OEP)"/>
    <property type="match status" value="1"/>
</dbReference>
<dbReference type="PANTHER" id="PTHR30203">
    <property type="entry name" value="OUTER MEMBRANE CATION EFFLUX PROTEIN"/>
    <property type="match status" value="1"/>
</dbReference>
<keyword evidence="2" id="KW-1134">Transmembrane beta strand</keyword>
<dbReference type="Pfam" id="PF02321">
    <property type="entry name" value="OEP"/>
    <property type="match status" value="2"/>
</dbReference>
<protein>
    <submittedName>
        <fullName evidence="3">Multidrug efflux system outer membrane protein</fullName>
    </submittedName>
</protein>
<keyword evidence="2" id="KW-0564">Palmitate</keyword>
<dbReference type="RefSeq" id="WP_130418788.1">
    <property type="nucleotide sequence ID" value="NZ_SHKW01000001.1"/>
</dbReference>
<keyword evidence="4" id="KW-1185">Reference proteome</keyword>
<comment type="caution">
    <text evidence="3">The sequence shown here is derived from an EMBL/GenBank/DDBJ whole genome shotgun (WGS) entry which is preliminary data.</text>
</comment>
<dbReference type="InterPro" id="IPR003423">
    <property type="entry name" value="OMP_efflux"/>
</dbReference>
<dbReference type="PROSITE" id="PS51257">
    <property type="entry name" value="PROKAR_LIPOPROTEIN"/>
    <property type="match status" value="1"/>
</dbReference>
<sequence length="462" mass="50551">MISVRVCSAIVLTLLISGCKVGPNYNRPAVNTPGQYRGTAPDLTNQPAVQSIAETQWEGVFQDEALAALIKEALVNNYDMQIAAARILQAQAIVGVTRANQLPNLYGTAGVDHIRNRLAPNAPTFDSVSIQLNYIADFWGKYRRGTEAARAQLLATTYGRSVVQTTLVSDIAIAYFQLRQFDYRLDFSQQAVAADKDILRLNTLKYKGGESAVTDVYQADLLVQQAEAEVITDRRLIEQTENQISILLGRNPGPITRGLALNDQPHLATVPTGLPSTLLERRPDVRQSEANLMSANANVGVAKAAFFPQISLTGLFGAQSTSLTSFLQGPATVWAVGGQALQPLYAGGAIRGAYKLAWAQRTEAELSYRQTVQIAFGDVASSLVGYNQSRLFRMKIEEQTNTYKETARLANVRFTNGSTSFLEVLVTQQQYFTSQLALAQAWNAEMQNYVQLYQALGGGWNP</sequence>
<dbReference type="PANTHER" id="PTHR30203:SF30">
    <property type="entry name" value="OUTER MEMBRANE PROTEIN-RELATED"/>
    <property type="match status" value="1"/>
</dbReference>
<dbReference type="SUPFAM" id="SSF56954">
    <property type="entry name" value="Outer membrane efflux proteins (OEP)"/>
    <property type="match status" value="1"/>
</dbReference>
<evidence type="ECO:0000256" key="1">
    <source>
        <dbReference type="ARBA" id="ARBA00007613"/>
    </source>
</evidence>
<dbReference type="AlphaFoldDB" id="A0A4Q7YUU9"/>